<evidence type="ECO:0000313" key="1">
    <source>
        <dbReference type="EMBL" id="MBH5338227.1"/>
    </source>
</evidence>
<evidence type="ECO:0008006" key="3">
    <source>
        <dbReference type="Google" id="ProtNLM"/>
    </source>
</evidence>
<reference evidence="1 2" key="1">
    <citation type="submission" date="2020-09" db="EMBL/GenBank/DDBJ databases">
        <title>Biosynthesis of the nuclear factor of activated T cells inhibitor NFAT-133 and its congeners in Streptomyces pactum.</title>
        <authorList>
            <person name="Zhou W."/>
            <person name="Posri P."/>
            <person name="Abugrain M.E."/>
            <person name="Weisberg A.J."/>
            <person name="Chang J.H."/>
            <person name="Mahmud T."/>
        </authorList>
    </citation>
    <scope>NUCLEOTIDE SEQUENCE [LARGE SCALE GENOMIC DNA]</scope>
    <source>
        <strain evidence="1 2">ATCC 27456</strain>
    </source>
</reference>
<sequence>MPHEQFQPDRTYDHVYLLFIDTAGYSSIVLANPRDRAAHAFDLLRDRIAARVGQLASGHRCARAELWSWRGDGGFFAVHDESESVARDVVLEAARAILTLDLRHLRDEFARAGVAGGLHLRIAVHKGTIRHAGPGGTGAIHSPDINLAAHLEKAVPRDCVAVSEDVHRTAGGYAPLFEEVGEHEGKRVFLMADDDRPGAARRAWLAARGLAGGSTVHTCPERPSSTEKARMLDAAAIEVLDMGTALRAASRRLVTTERPAHYRDAVLGFLRRGGRYRCYLLDPVSEAAATLARQYQEDMSRKIKDSLERLGRFKERYRGEADGLEVYQTGSFPGFSALAIDMREPDGLILYSSYLLGTSRYGVMERGDMPHYLISPAAGRVYRRISALAEARVAEGGAQRVL</sequence>
<protein>
    <recommendedName>
        <fullName evidence="3">Adenylate/guanylate cyclase domain-containing protein</fullName>
    </recommendedName>
</protein>
<keyword evidence="2" id="KW-1185">Reference proteome</keyword>
<dbReference type="RefSeq" id="WP_197991415.1">
    <property type="nucleotide sequence ID" value="NZ_JACYXC010000001.1"/>
</dbReference>
<comment type="caution">
    <text evidence="1">The sequence shown here is derived from an EMBL/GenBank/DDBJ whole genome shotgun (WGS) entry which is preliminary data.</text>
</comment>
<dbReference type="SUPFAM" id="SSF55073">
    <property type="entry name" value="Nucleotide cyclase"/>
    <property type="match status" value="1"/>
</dbReference>
<name>A0ABS0NSP0_9ACTN</name>
<dbReference type="Proteomes" id="UP000807371">
    <property type="component" value="Unassembled WGS sequence"/>
</dbReference>
<dbReference type="Gene3D" id="3.30.70.1230">
    <property type="entry name" value="Nucleotide cyclase"/>
    <property type="match status" value="1"/>
</dbReference>
<dbReference type="InterPro" id="IPR029787">
    <property type="entry name" value="Nucleotide_cyclase"/>
</dbReference>
<gene>
    <name evidence="1" type="ORF">IHE55_26950</name>
</gene>
<dbReference type="EMBL" id="JACYXC010000001">
    <property type="protein sequence ID" value="MBH5338227.1"/>
    <property type="molecule type" value="Genomic_DNA"/>
</dbReference>
<organism evidence="1 2">
    <name type="scientific">Streptomyces pactum</name>
    <dbReference type="NCBI Taxonomy" id="68249"/>
    <lineage>
        <taxon>Bacteria</taxon>
        <taxon>Bacillati</taxon>
        <taxon>Actinomycetota</taxon>
        <taxon>Actinomycetes</taxon>
        <taxon>Kitasatosporales</taxon>
        <taxon>Streptomycetaceae</taxon>
        <taxon>Streptomyces</taxon>
    </lineage>
</organism>
<proteinExistence type="predicted"/>
<accession>A0ABS0NSP0</accession>
<evidence type="ECO:0000313" key="2">
    <source>
        <dbReference type="Proteomes" id="UP000807371"/>
    </source>
</evidence>